<protein>
    <recommendedName>
        <fullName evidence="3">ATP-binding protein</fullName>
    </recommendedName>
</protein>
<accession>A0A328APK7</accession>
<evidence type="ECO:0000313" key="1">
    <source>
        <dbReference type="EMBL" id="RAK55766.1"/>
    </source>
</evidence>
<dbReference type="AlphaFoldDB" id="A0A328APK7"/>
<gene>
    <name evidence="1" type="ORF">DJ017_15225</name>
</gene>
<keyword evidence="2" id="KW-1185">Reference proteome</keyword>
<dbReference type="EMBL" id="QFYQ01000001">
    <property type="protein sequence ID" value="RAK55766.1"/>
    <property type="molecule type" value="Genomic_DNA"/>
</dbReference>
<organism evidence="1 2">
    <name type="scientific">Phenylobacterium soli</name>
    <dbReference type="NCBI Taxonomy" id="2170551"/>
    <lineage>
        <taxon>Bacteria</taxon>
        <taxon>Pseudomonadati</taxon>
        <taxon>Pseudomonadota</taxon>
        <taxon>Alphaproteobacteria</taxon>
        <taxon>Caulobacterales</taxon>
        <taxon>Caulobacteraceae</taxon>
        <taxon>Phenylobacterium</taxon>
    </lineage>
</organism>
<dbReference type="Gene3D" id="3.40.50.300">
    <property type="entry name" value="P-loop containing nucleotide triphosphate hydrolases"/>
    <property type="match status" value="1"/>
</dbReference>
<name>A0A328APK7_9CAUL</name>
<sequence>MLQPDLPPPVALLRRRLARLHPRRCAAPASAGGPLRPLCGGGRRGGVPCGPGRWGLQGTKIKLSRSRPRGSIRLTPELRGRSRALPATLNVIFGPCAAGKTTYAHALARREGAVPFVLDEWGARLFGPDLQGPIEFAWMMERLGRCNALIWSTAEAVLAAGTSVVLDTGGMRRADRDRIREMAEAKGLSLQWHFVDAPQEVRRARVLDRNTAKGETFVMEVTPEMFQMLEAIYEAPAPAELEGAVLSASDHVTAALAAEQPEATH</sequence>
<dbReference type="InterPro" id="IPR027417">
    <property type="entry name" value="P-loop_NTPase"/>
</dbReference>
<reference evidence="2" key="1">
    <citation type="submission" date="2018-05" db="EMBL/GenBank/DDBJ databases">
        <authorList>
            <person name="Li X."/>
        </authorList>
    </citation>
    <scope>NUCLEOTIDE SEQUENCE [LARGE SCALE GENOMIC DNA]</scope>
    <source>
        <strain evidence="2">LX32</strain>
    </source>
</reference>
<dbReference type="SUPFAM" id="SSF52540">
    <property type="entry name" value="P-loop containing nucleoside triphosphate hydrolases"/>
    <property type="match status" value="1"/>
</dbReference>
<comment type="caution">
    <text evidence="1">The sequence shown here is derived from an EMBL/GenBank/DDBJ whole genome shotgun (WGS) entry which is preliminary data.</text>
</comment>
<dbReference type="OrthoDB" id="2639622at2"/>
<evidence type="ECO:0008006" key="3">
    <source>
        <dbReference type="Google" id="ProtNLM"/>
    </source>
</evidence>
<dbReference type="Pfam" id="PF13671">
    <property type="entry name" value="AAA_33"/>
    <property type="match status" value="1"/>
</dbReference>
<proteinExistence type="predicted"/>
<evidence type="ECO:0000313" key="2">
    <source>
        <dbReference type="Proteomes" id="UP000249254"/>
    </source>
</evidence>
<dbReference type="Proteomes" id="UP000249254">
    <property type="component" value="Unassembled WGS sequence"/>
</dbReference>